<name>A0AA37MK53_9BURK</name>
<dbReference type="RefSeq" id="WP_238218192.1">
    <property type="nucleotide sequence ID" value="NZ_BPUS01000040.1"/>
</dbReference>
<evidence type="ECO:0000313" key="2">
    <source>
        <dbReference type="EMBL" id="GJH30583.1"/>
    </source>
</evidence>
<dbReference type="EMBL" id="BPUS01000040">
    <property type="protein sequence ID" value="GJH30583.1"/>
    <property type="molecule type" value="Genomic_DNA"/>
</dbReference>
<feature type="transmembrane region" description="Helical" evidence="1">
    <location>
        <begin position="119"/>
        <end position="141"/>
    </location>
</feature>
<feature type="transmembrane region" description="Helical" evidence="1">
    <location>
        <begin position="20"/>
        <end position="42"/>
    </location>
</feature>
<evidence type="ECO:0000256" key="1">
    <source>
        <dbReference type="SAM" id="Phobius"/>
    </source>
</evidence>
<keyword evidence="1" id="KW-0812">Transmembrane</keyword>
<dbReference type="Proteomes" id="UP001055111">
    <property type="component" value="Unassembled WGS sequence"/>
</dbReference>
<comment type="caution">
    <text evidence="2">The sequence shown here is derived from an EMBL/GenBank/DDBJ whole genome shotgun (WGS) entry which is preliminary data.</text>
</comment>
<evidence type="ECO:0000313" key="3">
    <source>
        <dbReference type="Proteomes" id="UP001055111"/>
    </source>
</evidence>
<dbReference type="AlphaFoldDB" id="A0AA37MK53"/>
<proteinExistence type="predicted"/>
<gene>
    <name evidence="2" type="ORF">CBA19CS42_38725</name>
</gene>
<protein>
    <submittedName>
        <fullName evidence="2">Uncharacterized protein</fullName>
    </submittedName>
</protein>
<reference evidence="2" key="1">
    <citation type="submission" date="2022-09" db="EMBL/GenBank/DDBJ databases">
        <title>Isolation and characterization of 3-chlorobenzoate degrading bacteria from soils in Shizuoka.</title>
        <authorList>
            <person name="Ifat A."/>
            <person name="Ogawa N."/>
            <person name="Kimbara K."/>
            <person name="Moriuchi R."/>
            <person name="Dohra H."/>
            <person name="Shintani M."/>
        </authorList>
    </citation>
    <scope>NUCLEOTIDE SEQUENCE</scope>
    <source>
        <strain evidence="2">19CS4-2</strain>
    </source>
</reference>
<keyword evidence="1" id="KW-1133">Transmembrane helix</keyword>
<sequence>MNVHSNFPPDAMKLSHIATVAIMCVSAACSATAIGLVAQQFFVERSASDVVVDTAIVERMESVADAINYVSDDKRQALLTAYGYSSRQSFDDALMQQRGDLNRALSRRATELAKGDERLAAVLAACAFASVVSIVGALALCGTRSRRRLSGAVASA</sequence>
<accession>A0AA37MK53</accession>
<keyword evidence="1" id="KW-0472">Membrane</keyword>
<organism evidence="2 3">
    <name type="scientific">Caballeronia novacaledonica</name>
    <dbReference type="NCBI Taxonomy" id="1544861"/>
    <lineage>
        <taxon>Bacteria</taxon>
        <taxon>Pseudomonadati</taxon>
        <taxon>Pseudomonadota</taxon>
        <taxon>Betaproteobacteria</taxon>
        <taxon>Burkholderiales</taxon>
        <taxon>Burkholderiaceae</taxon>
        <taxon>Caballeronia</taxon>
    </lineage>
</organism>